<dbReference type="Pfam" id="PF02518">
    <property type="entry name" value="HATPase_c"/>
    <property type="match status" value="1"/>
</dbReference>
<evidence type="ECO:0000256" key="7">
    <source>
        <dbReference type="ARBA" id="ARBA00022741"/>
    </source>
</evidence>
<evidence type="ECO:0000256" key="12">
    <source>
        <dbReference type="ARBA" id="ARBA00023136"/>
    </source>
</evidence>
<dbReference type="PANTHER" id="PTHR43047:SF72">
    <property type="entry name" value="OSMOSENSING HISTIDINE PROTEIN KINASE SLN1"/>
    <property type="match status" value="1"/>
</dbReference>
<dbReference type="CDD" id="cd17546">
    <property type="entry name" value="REC_hyHK_CKI1_RcsC-like"/>
    <property type="match status" value="1"/>
</dbReference>
<protein>
    <recommendedName>
        <fullName evidence="3">histidine kinase</fullName>
        <ecNumber evidence="3">2.7.13.3</ecNumber>
    </recommendedName>
</protein>
<keyword evidence="8" id="KW-0418">Kinase</keyword>
<evidence type="ECO:0000256" key="10">
    <source>
        <dbReference type="ARBA" id="ARBA00022989"/>
    </source>
</evidence>
<proteinExistence type="predicted"/>
<dbReference type="Pfam" id="PF00072">
    <property type="entry name" value="Response_reg"/>
    <property type="match status" value="1"/>
</dbReference>
<evidence type="ECO:0000313" key="17">
    <source>
        <dbReference type="EMBL" id="OAI12452.1"/>
    </source>
</evidence>
<dbReference type="Pfam" id="PF00512">
    <property type="entry name" value="HisKA"/>
    <property type="match status" value="1"/>
</dbReference>
<dbReference type="PANTHER" id="PTHR43047">
    <property type="entry name" value="TWO-COMPONENT HISTIDINE PROTEIN KINASE"/>
    <property type="match status" value="1"/>
</dbReference>
<gene>
    <name evidence="17" type="ORF">A1507_02935</name>
</gene>
<dbReference type="Gene3D" id="3.30.565.10">
    <property type="entry name" value="Histidine kinase-like ATPase, C-terminal domain"/>
    <property type="match status" value="1"/>
</dbReference>
<keyword evidence="6 14" id="KW-0812">Transmembrane</keyword>
<feature type="modified residue" description="4-aspartylphosphate" evidence="13">
    <location>
        <position position="443"/>
    </location>
</feature>
<dbReference type="FunFam" id="3.30.565.10:FF:000010">
    <property type="entry name" value="Sensor histidine kinase RcsC"/>
    <property type="match status" value="1"/>
</dbReference>
<dbReference type="Pfam" id="PF25487">
    <property type="entry name" value="ETR1_N"/>
    <property type="match status" value="1"/>
</dbReference>
<evidence type="ECO:0000256" key="5">
    <source>
        <dbReference type="ARBA" id="ARBA00022679"/>
    </source>
</evidence>
<dbReference type="SMART" id="SM00448">
    <property type="entry name" value="REC"/>
    <property type="match status" value="1"/>
</dbReference>
<evidence type="ECO:0000313" key="18">
    <source>
        <dbReference type="Proteomes" id="UP000077857"/>
    </source>
</evidence>
<dbReference type="InterPro" id="IPR011006">
    <property type="entry name" value="CheY-like_superfamily"/>
</dbReference>
<evidence type="ECO:0000256" key="4">
    <source>
        <dbReference type="ARBA" id="ARBA00022553"/>
    </source>
</evidence>
<dbReference type="InterPro" id="IPR001789">
    <property type="entry name" value="Sig_transdc_resp-reg_receiver"/>
</dbReference>
<dbReference type="PROSITE" id="PS50109">
    <property type="entry name" value="HIS_KIN"/>
    <property type="match status" value="1"/>
</dbReference>
<dbReference type="InterPro" id="IPR003661">
    <property type="entry name" value="HisK_dim/P_dom"/>
</dbReference>
<evidence type="ECO:0000256" key="8">
    <source>
        <dbReference type="ARBA" id="ARBA00022777"/>
    </source>
</evidence>
<evidence type="ECO:0000259" key="15">
    <source>
        <dbReference type="PROSITE" id="PS50109"/>
    </source>
</evidence>
<dbReference type="RefSeq" id="WP_064042006.1">
    <property type="nucleotide sequence ID" value="NZ_LUUJ01000110.1"/>
</dbReference>
<dbReference type="EMBL" id="LUUJ01000110">
    <property type="protein sequence ID" value="OAI12452.1"/>
    <property type="molecule type" value="Genomic_DNA"/>
</dbReference>
<dbReference type="CDD" id="cd00082">
    <property type="entry name" value="HisKA"/>
    <property type="match status" value="1"/>
</dbReference>
<dbReference type="SUPFAM" id="SSF52172">
    <property type="entry name" value="CheY-like"/>
    <property type="match status" value="1"/>
</dbReference>
<keyword evidence="10 14" id="KW-1133">Transmembrane helix</keyword>
<dbReference type="Proteomes" id="UP000077857">
    <property type="component" value="Unassembled WGS sequence"/>
</dbReference>
<evidence type="ECO:0000256" key="6">
    <source>
        <dbReference type="ARBA" id="ARBA00022692"/>
    </source>
</evidence>
<evidence type="ECO:0000256" key="9">
    <source>
        <dbReference type="ARBA" id="ARBA00022840"/>
    </source>
</evidence>
<dbReference type="InterPro" id="IPR005467">
    <property type="entry name" value="His_kinase_dom"/>
</dbReference>
<comment type="catalytic activity">
    <reaction evidence="1">
        <text>ATP + protein L-histidine = ADP + protein N-phospho-L-histidine.</text>
        <dbReference type="EC" id="2.7.13.3"/>
    </reaction>
</comment>
<dbReference type="SUPFAM" id="SSF55874">
    <property type="entry name" value="ATPase domain of HSP90 chaperone/DNA topoisomerase II/histidine kinase"/>
    <property type="match status" value="1"/>
</dbReference>
<keyword evidence="9" id="KW-0067">ATP-binding</keyword>
<keyword evidence="11" id="KW-0902">Two-component regulatory system</keyword>
<dbReference type="FunFam" id="1.10.287.130:FF:000004">
    <property type="entry name" value="Ethylene receptor 1"/>
    <property type="match status" value="1"/>
</dbReference>
<dbReference type="InterPro" id="IPR036097">
    <property type="entry name" value="HisK_dim/P_sf"/>
</dbReference>
<dbReference type="InterPro" id="IPR003594">
    <property type="entry name" value="HATPase_dom"/>
</dbReference>
<feature type="transmembrane region" description="Helical" evidence="14">
    <location>
        <begin position="96"/>
        <end position="116"/>
    </location>
</feature>
<reference evidence="17 18" key="1">
    <citation type="submission" date="2016-03" db="EMBL/GenBank/DDBJ databases">
        <authorList>
            <person name="Ploux O."/>
        </authorList>
    </citation>
    <scope>NUCLEOTIDE SEQUENCE [LARGE SCALE GENOMIC DNA]</scope>
    <source>
        <strain evidence="17 18">R-45378</strain>
    </source>
</reference>
<dbReference type="CDD" id="cd16922">
    <property type="entry name" value="HATPase_EvgS-ArcB-TorS-like"/>
    <property type="match status" value="1"/>
</dbReference>
<dbReference type="Gene3D" id="1.10.287.130">
    <property type="match status" value="1"/>
</dbReference>
<organism evidence="17 18">
    <name type="scientific">Methylomonas koyamae</name>
    <dbReference type="NCBI Taxonomy" id="702114"/>
    <lineage>
        <taxon>Bacteria</taxon>
        <taxon>Pseudomonadati</taxon>
        <taxon>Pseudomonadota</taxon>
        <taxon>Gammaproteobacteria</taxon>
        <taxon>Methylococcales</taxon>
        <taxon>Methylococcaceae</taxon>
        <taxon>Methylomonas</taxon>
    </lineage>
</organism>
<evidence type="ECO:0000256" key="2">
    <source>
        <dbReference type="ARBA" id="ARBA00004370"/>
    </source>
</evidence>
<dbReference type="PROSITE" id="PS50110">
    <property type="entry name" value="RESPONSE_REGULATORY"/>
    <property type="match status" value="1"/>
</dbReference>
<evidence type="ECO:0000256" key="3">
    <source>
        <dbReference type="ARBA" id="ARBA00012438"/>
    </source>
</evidence>
<dbReference type="SMART" id="SM00387">
    <property type="entry name" value="HATPase_c"/>
    <property type="match status" value="1"/>
</dbReference>
<evidence type="ECO:0000256" key="1">
    <source>
        <dbReference type="ARBA" id="ARBA00000085"/>
    </source>
</evidence>
<dbReference type="OrthoDB" id="9792854at2"/>
<keyword evidence="12 14" id="KW-0472">Membrane</keyword>
<keyword evidence="5" id="KW-0808">Transferase</keyword>
<evidence type="ECO:0000256" key="11">
    <source>
        <dbReference type="ARBA" id="ARBA00023012"/>
    </source>
</evidence>
<dbReference type="GO" id="GO:0005524">
    <property type="term" value="F:ATP binding"/>
    <property type="evidence" value="ECO:0007669"/>
    <property type="project" value="UniProtKB-KW"/>
</dbReference>
<dbReference type="AlphaFoldDB" id="A0A177N3J9"/>
<dbReference type="EC" id="2.7.13.3" evidence="3"/>
<dbReference type="SMART" id="SM00388">
    <property type="entry name" value="HisKA"/>
    <property type="match status" value="1"/>
</dbReference>
<dbReference type="GO" id="GO:0005886">
    <property type="term" value="C:plasma membrane"/>
    <property type="evidence" value="ECO:0007669"/>
    <property type="project" value="TreeGrafter"/>
</dbReference>
<dbReference type="Gene3D" id="3.40.50.2300">
    <property type="match status" value="1"/>
</dbReference>
<keyword evidence="7" id="KW-0547">Nucleotide-binding</keyword>
<evidence type="ECO:0000259" key="16">
    <source>
        <dbReference type="PROSITE" id="PS50110"/>
    </source>
</evidence>
<comment type="subcellular location">
    <subcellularLocation>
        <location evidence="2">Membrane</location>
    </subcellularLocation>
</comment>
<evidence type="ECO:0000256" key="14">
    <source>
        <dbReference type="SAM" id="Phobius"/>
    </source>
</evidence>
<dbReference type="GO" id="GO:0000155">
    <property type="term" value="F:phosphorelay sensor kinase activity"/>
    <property type="evidence" value="ECO:0007669"/>
    <property type="project" value="InterPro"/>
</dbReference>
<dbReference type="PRINTS" id="PR00344">
    <property type="entry name" value="BCTRLSENSOR"/>
</dbReference>
<dbReference type="InterPro" id="IPR058544">
    <property type="entry name" value="ETR1_N"/>
</dbReference>
<dbReference type="GO" id="GO:0009927">
    <property type="term" value="F:histidine phosphotransfer kinase activity"/>
    <property type="evidence" value="ECO:0007669"/>
    <property type="project" value="TreeGrafter"/>
</dbReference>
<dbReference type="InterPro" id="IPR036890">
    <property type="entry name" value="HATPase_C_sf"/>
</dbReference>
<accession>A0A177N3J9</accession>
<comment type="caution">
    <text evidence="17">The sequence shown here is derived from an EMBL/GenBank/DDBJ whole genome shotgun (WGS) entry which is preliminary data.</text>
</comment>
<feature type="transmembrane region" description="Helical" evidence="14">
    <location>
        <begin position="65"/>
        <end position="90"/>
    </location>
</feature>
<feature type="domain" description="Response regulatory" evidence="16">
    <location>
        <begin position="394"/>
        <end position="510"/>
    </location>
</feature>
<evidence type="ECO:0000256" key="13">
    <source>
        <dbReference type="PROSITE-ProRule" id="PRU00169"/>
    </source>
</evidence>
<keyword evidence="4 13" id="KW-0597">Phosphoprotein</keyword>
<name>A0A177N3J9_9GAMM</name>
<dbReference type="InterPro" id="IPR004358">
    <property type="entry name" value="Sig_transdc_His_kin-like_C"/>
</dbReference>
<sequence length="591" mass="66489">MQGLVDLFGIKDFMPHGYCLAWSPGLLWLTVSSDALMALAYVTYPVGIAYFVWKRKDLLYRWLYLGFFITFILTCAATHLLSVVTIWIPLYWLDAYVKALSALVAVATSFAIWWVIPRALKLPSPAELQRARDQAEAANKAKSIFLANMSHELRTPLNAILGFSSLVQKDPQFPESQQRNLAIINRSGEHLLNLINDVLEMAKIESGRLQLEQTRFDLGALIRDVGDMMSVRAHDKGLRLLVDQSSEFPRFIYGDEARLRQILINLLGNALKFTQQGGVTLRLGTHCNSHTHLMIEVEDTGPGIAESERERIFEPFVQLGEQGDSKGTGLGLTITRQFVQLMGGQLTLESCVGKGSLFRIDLPLQETTEPQTPLPAADRRDDIMRLAPGQPQYRILIVEDQLENQLLLGQLMADIGMQIEVAKDGAQGLALFQSWQPHLIWMDRRMPKMDGMQAAQAIRQLPGGDRVKIVAVTASAFMEQREEMLQAGMDGFIRKPYRAEEIYACLAEQLGLEFVYRNETPGIAQDDTLTADKLAGLPAELRQELRTALESLEHPRILQTLDRIGELDRPLQKILAQLVENFDYPTILKHL</sequence>
<dbReference type="SUPFAM" id="SSF47384">
    <property type="entry name" value="Homodimeric domain of signal transducing histidine kinase"/>
    <property type="match status" value="1"/>
</dbReference>
<feature type="domain" description="Histidine kinase" evidence="15">
    <location>
        <begin position="148"/>
        <end position="366"/>
    </location>
</feature>